<dbReference type="Proteomes" id="UP000251993">
    <property type="component" value="Chromosome"/>
</dbReference>
<dbReference type="RefSeq" id="WP_114065255.1">
    <property type="nucleotide sequence ID" value="NZ_CP030850.1"/>
</dbReference>
<evidence type="ECO:0000256" key="1">
    <source>
        <dbReference type="SAM" id="MobiDB-lite"/>
    </source>
</evidence>
<name>A0A344TCU7_9BACT</name>
<dbReference type="Gene3D" id="2.130.10.10">
    <property type="entry name" value="YVTN repeat-like/Quinoprotein amine dehydrogenase"/>
    <property type="match status" value="2"/>
</dbReference>
<dbReference type="InterPro" id="IPR017850">
    <property type="entry name" value="Alkaline_phosphatase_core_sf"/>
</dbReference>
<evidence type="ECO:0000256" key="2">
    <source>
        <dbReference type="SAM" id="SignalP"/>
    </source>
</evidence>
<dbReference type="KEGG" id="run:DR864_01360"/>
<evidence type="ECO:0000313" key="4">
    <source>
        <dbReference type="Proteomes" id="UP000251993"/>
    </source>
</evidence>
<dbReference type="PANTHER" id="PTHR47197">
    <property type="entry name" value="PROTEIN NIRF"/>
    <property type="match status" value="1"/>
</dbReference>
<gene>
    <name evidence="3" type="ORF">DR864_01360</name>
</gene>
<organism evidence="3 4">
    <name type="scientific">Runella rosea</name>
    <dbReference type="NCBI Taxonomy" id="2259595"/>
    <lineage>
        <taxon>Bacteria</taxon>
        <taxon>Pseudomonadati</taxon>
        <taxon>Bacteroidota</taxon>
        <taxon>Cytophagia</taxon>
        <taxon>Cytophagales</taxon>
        <taxon>Spirosomataceae</taxon>
        <taxon>Runella</taxon>
    </lineage>
</organism>
<dbReference type="SUPFAM" id="SSF53649">
    <property type="entry name" value="Alkaline phosphatase-like"/>
    <property type="match status" value="1"/>
</dbReference>
<keyword evidence="2" id="KW-0732">Signal</keyword>
<dbReference type="EMBL" id="CP030850">
    <property type="protein sequence ID" value="AXE16468.1"/>
    <property type="molecule type" value="Genomic_DNA"/>
</dbReference>
<proteinExistence type="predicted"/>
<dbReference type="SUPFAM" id="SSF50974">
    <property type="entry name" value="Nitrous oxide reductase, N-terminal domain"/>
    <property type="match status" value="1"/>
</dbReference>
<dbReference type="InterPro" id="IPR015943">
    <property type="entry name" value="WD40/YVTN_repeat-like_dom_sf"/>
</dbReference>
<reference evidence="3 4" key="1">
    <citation type="submission" date="2018-07" db="EMBL/GenBank/DDBJ databases">
        <title>Genome sequencing of Runella.</title>
        <authorList>
            <person name="Baek M.-G."/>
            <person name="Yi H."/>
        </authorList>
    </citation>
    <scope>NUCLEOTIDE SEQUENCE [LARGE SCALE GENOMIC DNA]</scope>
    <source>
        <strain evidence="3 4">HYN0085</strain>
    </source>
</reference>
<dbReference type="AlphaFoldDB" id="A0A344TCU7"/>
<feature type="region of interest" description="Disordered" evidence="1">
    <location>
        <begin position="880"/>
        <end position="904"/>
    </location>
</feature>
<dbReference type="Gene3D" id="3.40.720.10">
    <property type="entry name" value="Alkaline Phosphatase, subunit A"/>
    <property type="match status" value="2"/>
</dbReference>
<dbReference type="InterPro" id="IPR011045">
    <property type="entry name" value="N2O_reductase_N"/>
</dbReference>
<dbReference type="InterPro" id="IPR051200">
    <property type="entry name" value="Host-pathogen_enzymatic-act"/>
</dbReference>
<sequence length="904" mass="100716">MRFFFPFSLLFSPLLLTAQLRTIKTLQVPSRAEYCKIDTTGGYSVLPSGRRVTPVGTTLRITNDPFGLAVSPDGRRVVALHSGAISLIDAENPRQALRIPDYAKTFADPFKGATFLGAAFATDSKLVYLSGGDKGNIIIFDTEKKEKIDDISLNQPIDNQNFEESFTSDLILNSAKNELLVLDRAHFRMVRIDLATKKITASIPVGRQPFGLSLSPDKKYAFVANVGLYAYPLVPGVTPKNKDTMMLKFPPYATVTKESIEGVEVEGRKIPGLGSPLVPEAMSVWMVDLATNKVKGKFKTGHQIGEMIEEAEIVGGASPNSVAVGKRFAYVSNATNDNISIINCQTRKIAGHIALKVHPSIDKYRGLMPFGMALTQDEKTLYVALLGFNAVAVVDLTTRRVKGLIPTGWGPTKVKLSPDEKNLYVVSARGLGAGQNGGSGFVKPDRGTYIGDIQLGTFQKVTLPTPTELKKWTQQAIDNTFETVSVTDDGKNPLPPLPGSRTSPIKYIVYITKENRTYDEVLGQLSKGDPTLARYGTNVTVTTKTDTLRQVDVMPNHLRIAQQFAYSDNFYCDSDASIHGHHWMMGVIPNEWVEANSNHSSSFNAFSKAPGRRFPKATGGIDPEDYNEIGGLWEALERKKIPFYNFGEGNEFAAVAEEWNHFEYGARQPVVFPLQKAVFEHTSRNYAGFDMNIPDWLRMDQFEKEFTAKWLTPQKGKKVDLPRLIALQLPNDHGAGVRPEAGFPYPHSFMADNDISLGRILQFLSHTPYWKNMLVVITEDDPQGGVDHIDAHRSVLMFAGPYVKRGHVSHTHANFGSILKVVYNTLGVPYVNQYDATASLLQDFFTDKPDFTPYQMLIPDKRIYDVDKAMEIYKKTYDWKTAKPGPKMDDPDEQRREHYRQQNN</sequence>
<dbReference type="OrthoDB" id="145213at2"/>
<dbReference type="PANTHER" id="PTHR47197:SF3">
    <property type="entry name" value="DIHYDRO-HEME D1 DEHYDROGENASE"/>
    <property type="match status" value="1"/>
</dbReference>
<evidence type="ECO:0000313" key="3">
    <source>
        <dbReference type="EMBL" id="AXE16468.1"/>
    </source>
</evidence>
<protein>
    <submittedName>
        <fullName evidence="3">Phosphoesterase</fullName>
    </submittedName>
</protein>
<keyword evidence="4" id="KW-1185">Reference proteome</keyword>
<feature type="signal peptide" evidence="2">
    <location>
        <begin position="1"/>
        <end position="18"/>
    </location>
</feature>
<feature type="chain" id="PRO_5016815803" evidence="2">
    <location>
        <begin position="19"/>
        <end position="904"/>
    </location>
</feature>
<accession>A0A344TCU7</accession>